<dbReference type="SUPFAM" id="SSF51419">
    <property type="entry name" value="PLP-binding barrel"/>
    <property type="match status" value="1"/>
</dbReference>
<proteinExistence type="inferred from homology"/>
<dbReference type="InterPro" id="IPR029066">
    <property type="entry name" value="PLP-binding_barrel"/>
</dbReference>
<name>A0ABN3KR52_9ACTN</name>
<feature type="domain" description="Orn/DAP/Arg decarboxylase 2 N-terminal" evidence="5">
    <location>
        <begin position="37"/>
        <end position="288"/>
    </location>
</feature>
<evidence type="ECO:0000259" key="5">
    <source>
        <dbReference type="Pfam" id="PF02784"/>
    </source>
</evidence>
<dbReference type="PRINTS" id="PR01179">
    <property type="entry name" value="ODADCRBXLASE"/>
</dbReference>
<evidence type="ECO:0000256" key="3">
    <source>
        <dbReference type="RuleBase" id="RU003737"/>
    </source>
</evidence>
<accession>A0ABN3KR52</accession>
<keyword evidence="2" id="KW-0663">Pyridoxal phosphate</keyword>
<comment type="cofactor">
    <cofactor evidence="1">
        <name>pyridoxal 5'-phosphate</name>
        <dbReference type="ChEBI" id="CHEBI:597326"/>
    </cofactor>
</comment>
<keyword evidence="7" id="KW-1185">Reference proteome</keyword>
<gene>
    <name evidence="6" type="ORF">GCM10010406_01580</name>
</gene>
<dbReference type="InterPro" id="IPR000183">
    <property type="entry name" value="Orn/DAP/Arg_de-COase"/>
</dbReference>
<reference evidence="6 7" key="1">
    <citation type="journal article" date="2019" name="Int. J. Syst. Evol. Microbiol.">
        <title>The Global Catalogue of Microorganisms (GCM) 10K type strain sequencing project: providing services to taxonomists for standard genome sequencing and annotation.</title>
        <authorList>
            <consortium name="The Broad Institute Genomics Platform"/>
            <consortium name="The Broad Institute Genome Sequencing Center for Infectious Disease"/>
            <person name="Wu L."/>
            <person name="Ma J."/>
        </authorList>
    </citation>
    <scope>NUCLEOTIDE SEQUENCE [LARGE SCALE GENOMIC DNA]</scope>
    <source>
        <strain evidence="6 7">JCM 6307</strain>
    </source>
</reference>
<comment type="similarity">
    <text evidence="3">Belongs to the Orn/Lys/Arg decarboxylase class-II family.</text>
</comment>
<dbReference type="InterPro" id="IPR022643">
    <property type="entry name" value="De-COase2_C"/>
</dbReference>
<protein>
    <submittedName>
        <fullName evidence="6">Diaminopimelate decarboxylase</fullName>
    </submittedName>
</protein>
<dbReference type="EMBL" id="BAAATA010000001">
    <property type="protein sequence ID" value="GAA2469821.1"/>
    <property type="molecule type" value="Genomic_DNA"/>
</dbReference>
<dbReference type="RefSeq" id="WP_344381137.1">
    <property type="nucleotide sequence ID" value="NZ_BAAATA010000001.1"/>
</dbReference>
<sequence length="442" mass="46386">MVHDVARRRELALEAAVRSGLVGPDAPVAGLLDVDGVRETVEELHAAFDGPGEVLHTFAAKACGLVPVLRLLADAGMGCEVAGPGETAQALAAGFVPERMVLDSPAKTVAELEFALAAGTAVNIDNFQELERVDAIVARDGAPSVPRVGLRVNPQVGGGSIGATSTATATSKFGVALRDPGAEQRVVDAFVRRPWLRSLHAHVGSQGCPPELMARGVRVLHELAGRIDAEAGEQRVETLDIGGGLPVNFDGDEVRPTYRDYVAALRGAVPGLFDGRYRLVTEFGRSVLARHGTIASVVEYTKSAGGRAIAVTHAGVQVAARTVLDPGTWPLRVLALDRTGRPKEGPPVVQDVAGPCCFAGDLTARGRELPLLEPGDVVALLDTGAYYFSAHYSYNSMPRPAVHGYRVDPAGRVRFAPVRSAQTIAQVVAESGPEHAEALLAL</sequence>
<evidence type="ECO:0000259" key="4">
    <source>
        <dbReference type="Pfam" id="PF00278"/>
    </source>
</evidence>
<dbReference type="PANTHER" id="PTHR43727">
    <property type="entry name" value="DIAMINOPIMELATE DECARBOXYLASE"/>
    <property type="match status" value="1"/>
</dbReference>
<dbReference type="InterPro" id="IPR022644">
    <property type="entry name" value="De-COase2_N"/>
</dbReference>
<dbReference type="SUPFAM" id="SSF50621">
    <property type="entry name" value="Alanine racemase C-terminal domain-like"/>
    <property type="match status" value="1"/>
</dbReference>
<dbReference type="PANTHER" id="PTHR43727:SF3">
    <property type="entry name" value="GROUP IV DECARBOXYLASE"/>
    <property type="match status" value="1"/>
</dbReference>
<dbReference type="Pfam" id="PF00278">
    <property type="entry name" value="Orn_DAP_Arg_deC"/>
    <property type="match status" value="1"/>
</dbReference>
<evidence type="ECO:0000313" key="7">
    <source>
        <dbReference type="Proteomes" id="UP001501358"/>
    </source>
</evidence>
<dbReference type="Proteomes" id="UP001501358">
    <property type="component" value="Unassembled WGS sequence"/>
</dbReference>
<evidence type="ECO:0000256" key="2">
    <source>
        <dbReference type="ARBA" id="ARBA00022898"/>
    </source>
</evidence>
<dbReference type="InterPro" id="IPR009006">
    <property type="entry name" value="Ala_racemase/Decarboxylase_C"/>
</dbReference>
<comment type="caution">
    <text evidence="6">The sequence shown here is derived from an EMBL/GenBank/DDBJ whole genome shotgun (WGS) entry which is preliminary data.</text>
</comment>
<dbReference type="Gene3D" id="3.20.20.10">
    <property type="entry name" value="Alanine racemase"/>
    <property type="match status" value="1"/>
</dbReference>
<feature type="domain" description="Orn/DAP/Arg decarboxylase 2 C-terminal" evidence="4">
    <location>
        <begin position="290"/>
        <end position="384"/>
    </location>
</feature>
<evidence type="ECO:0000313" key="6">
    <source>
        <dbReference type="EMBL" id="GAA2469821.1"/>
    </source>
</evidence>
<dbReference type="Gene3D" id="2.40.37.10">
    <property type="entry name" value="Lyase, Ornithine Decarboxylase, Chain A, domain 1"/>
    <property type="match status" value="1"/>
</dbReference>
<evidence type="ECO:0000256" key="1">
    <source>
        <dbReference type="ARBA" id="ARBA00001933"/>
    </source>
</evidence>
<dbReference type="Pfam" id="PF02784">
    <property type="entry name" value="Orn_Arg_deC_N"/>
    <property type="match status" value="1"/>
</dbReference>
<organism evidence="6 7">
    <name type="scientific">Streptomyces thermolineatus</name>
    <dbReference type="NCBI Taxonomy" id="44033"/>
    <lineage>
        <taxon>Bacteria</taxon>
        <taxon>Bacillati</taxon>
        <taxon>Actinomycetota</taxon>
        <taxon>Actinomycetes</taxon>
        <taxon>Kitasatosporales</taxon>
        <taxon>Streptomycetaceae</taxon>
        <taxon>Streptomyces</taxon>
    </lineage>
</organism>